<dbReference type="PANTHER" id="PTHR10773:SF19">
    <property type="match status" value="1"/>
</dbReference>
<dbReference type="EMBL" id="VUJU01012072">
    <property type="protein sequence ID" value="KAF0708842.1"/>
    <property type="molecule type" value="Genomic_DNA"/>
</dbReference>
<protein>
    <submittedName>
        <fullName evidence="1">Uncharacterized protein</fullName>
    </submittedName>
</protein>
<gene>
    <name evidence="1" type="ORF">FWK35_00033730</name>
</gene>
<name>A0A6G0VT82_APHCR</name>
<reference evidence="1 2" key="1">
    <citation type="submission" date="2019-08" db="EMBL/GenBank/DDBJ databases">
        <title>Whole genome of Aphis craccivora.</title>
        <authorList>
            <person name="Voronova N.V."/>
            <person name="Shulinski R.S."/>
            <person name="Bandarenka Y.V."/>
            <person name="Zhorov D.G."/>
            <person name="Warner D."/>
        </authorList>
    </citation>
    <scope>NUCLEOTIDE SEQUENCE [LARGE SCALE GENOMIC DNA]</scope>
    <source>
        <strain evidence="1">180601</strain>
        <tissue evidence="1">Whole Body</tissue>
    </source>
</reference>
<organism evidence="1 2">
    <name type="scientific">Aphis craccivora</name>
    <name type="common">Cowpea aphid</name>
    <dbReference type="NCBI Taxonomy" id="307492"/>
    <lineage>
        <taxon>Eukaryota</taxon>
        <taxon>Metazoa</taxon>
        <taxon>Ecdysozoa</taxon>
        <taxon>Arthropoda</taxon>
        <taxon>Hexapoda</taxon>
        <taxon>Insecta</taxon>
        <taxon>Pterygota</taxon>
        <taxon>Neoptera</taxon>
        <taxon>Paraneoptera</taxon>
        <taxon>Hemiptera</taxon>
        <taxon>Sternorrhyncha</taxon>
        <taxon>Aphidomorpha</taxon>
        <taxon>Aphidoidea</taxon>
        <taxon>Aphididae</taxon>
        <taxon>Aphidini</taxon>
        <taxon>Aphis</taxon>
        <taxon>Aphis</taxon>
    </lineage>
</organism>
<sequence>MFKIEHANSGKTLANSRKSKRSFRYRFGRNLMNWVGYMKLAHPNILAGKSDSQILKVYSQILANYSQNFNTFFKLILICRWAKFMDVPNRESQKIRVCKNFFLSCLVIISLTPPDEQRGKQSYSKIPNERKAFAYEHINSYPTVQSHYCRADTNKKYLTSDLNISKMYDQYVSVCLAQNKIPVEKHMFRFFSPKKDLCEICVEFDTLSKTGLTDSDKVKCYENHITSKDMMRIERDNDKIIDSKTAVVCFDLENVLTLPKTNVGCAFYKRKLNCYNLTAHLNLNGQIYCAIWNEGLVGRSGNDLASAIVSCLEQIIEDHRSIEKIITWSDSCVPQNRNSLISCAVINLMMRHPNITSVHMKYSIPGHIWSPIGLTRVLLKVNRKKPFKTLQMRQDHFKNYYEMAKPFKFSLIPFASVAQLFFSKINRSIIQYKTCHGIDEFILVNISSQTKSSHVLWKLI</sequence>
<dbReference type="PANTHER" id="PTHR10773">
    <property type="entry name" value="DNA-DIRECTED RNA POLYMERASES I, II, AND III SUBUNIT RPABC2"/>
    <property type="match status" value="1"/>
</dbReference>
<comment type="caution">
    <text evidence="1">The sequence shown here is derived from an EMBL/GenBank/DDBJ whole genome shotgun (WGS) entry which is preliminary data.</text>
</comment>
<dbReference type="Proteomes" id="UP000478052">
    <property type="component" value="Unassembled WGS sequence"/>
</dbReference>
<dbReference type="OrthoDB" id="6630995at2759"/>
<keyword evidence="2" id="KW-1185">Reference proteome</keyword>
<evidence type="ECO:0000313" key="1">
    <source>
        <dbReference type="EMBL" id="KAF0708842.1"/>
    </source>
</evidence>
<dbReference type="AlphaFoldDB" id="A0A6G0VT82"/>
<proteinExistence type="predicted"/>
<evidence type="ECO:0000313" key="2">
    <source>
        <dbReference type="Proteomes" id="UP000478052"/>
    </source>
</evidence>
<accession>A0A6G0VT82</accession>